<keyword evidence="2" id="KW-1185">Reference proteome</keyword>
<gene>
    <name evidence="1" type="ORF">L2764_21740</name>
</gene>
<comment type="caution">
    <text evidence="1">The sequence shown here is derived from an EMBL/GenBank/DDBJ whole genome shotgun (WGS) entry which is preliminary data.</text>
</comment>
<evidence type="ECO:0000313" key="1">
    <source>
        <dbReference type="EMBL" id="MCL1127025.1"/>
    </source>
</evidence>
<name>A0ABT0LH76_9GAMM</name>
<dbReference type="Proteomes" id="UP001203423">
    <property type="component" value="Unassembled WGS sequence"/>
</dbReference>
<dbReference type="RefSeq" id="WP_248942433.1">
    <property type="nucleotide sequence ID" value="NZ_JAKIKS010000123.1"/>
</dbReference>
<accession>A0ABT0LH76</accession>
<proteinExistence type="predicted"/>
<reference evidence="1 2" key="1">
    <citation type="submission" date="2022-01" db="EMBL/GenBank/DDBJ databases">
        <title>Whole genome-based taxonomy of the Shewanellaceae.</title>
        <authorList>
            <person name="Martin-Rodriguez A.J."/>
        </authorList>
    </citation>
    <scope>NUCLEOTIDE SEQUENCE [LARGE SCALE GENOMIC DNA]</scope>
    <source>
        <strain evidence="1 2">DSM 17177</strain>
    </source>
</reference>
<dbReference type="EMBL" id="JAKIKS010000123">
    <property type="protein sequence ID" value="MCL1127025.1"/>
    <property type="molecule type" value="Genomic_DNA"/>
</dbReference>
<protein>
    <submittedName>
        <fullName evidence="1">Uncharacterized protein</fullName>
    </submittedName>
</protein>
<evidence type="ECO:0000313" key="2">
    <source>
        <dbReference type="Proteomes" id="UP001203423"/>
    </source>
</evidence>
<organism evidence="1 2">
    <name type="scientific">Shewanella surugensis</name>
    <dbReference type="NCBI Taxonomy" id="212020"/>
    <lineage>
        <taxon>Bacteria</taxon>
        <taxon>Pseudomonadati</taxon>
        <taxon>Pseudomonadota</taxon>
        <taxon>Gammaproteobacteria</taxon>
        <taxon>Alteromonadales</taxon>
        <taxon>Shewanellaceae</taxon>
        <taxon>Shewanella</taxon>
    </lineage>
</organism>
<sequence>MLKYHQTNLTTFGFQLIIDTSSPSFYPSTDFCGLVLPKPIDIDVTKENNQFIPPSFIA</sequence>